<keyword evidence="2" id="KW-0813">Transport</keyword>
<feature type="transmembrane region" description="Helical" evidence="7">
    <location>
        <begin position="75"/>
        <end position="94"/>
    </location>
</feature>
<dbReference type="AlphaFoldDB" id="A0A9W7E700"/>
<keyword evidence="9" id="KW-1185">Reference proteome</keyword>
<feature type="transmembrane region" description="Helical" evidence="7">
    <location>
        <begin position="51"/>
        <end position="68"/>
    </location>
</feature>
<feature type="transmembrane region" description="Helical" evidence="7">
    <location>
        <begin position="300"/>
        <end position="320"/>
    </location>
</feature>
<sequence>MPLLTPSSSSLLGGVLCHICYGTLYCWGNSTIYITSYFRQFQDDLTTKDTLQVYAAALMGQALFMGAGGSLEVKLGSRMCSIIAILGIAASSLLSAECTSATELLFAQLLFGVAMGIGYLPPMSLGYKHMPDKKGFVSGLIVGGFGAGSFIFNFVVTGIVNPAGKEVDSGGVDDGFYTDQDILNRVPTMYRVLGACYLAIGLTGCILQVQPPLSPFTNSESETLLSVASGNSPQNNNTKKVSFSEPSPTEKILTGKTSREMFLDPLCYVLMPALFCTAVGGMYMSATYKSFGEEHLKSDVFFASVGSAGAIFNGGCRVLWGMLADRIGVFEALMVNATIFPILFFIYNFAVAYEWSTMLIVCLMFGVYGGNYALYPTATAKLYGPLYAGSNYGNIFTLYGALTAVIMYVLGTSSIEYLSINYLILGCNLCGTGLVFVLRRVYKKRVEAEKREDWDGKNQTY</sequence>
<feature type="transmembrane region" description="Helical" evidence="7">
    <location>
        <begin position="139"/>
        <end position="160"/>
    </location>
</feature>
<feature type="transmembrane region" description="Helical" evidence="7">
    <location>
        <begin position="327"/>
        <end position="349"/>
    </location>
</feature>
<accession>A0A9W7E700</accession>
<keyword evidence="3 7" id="KW-0812">Transmembrane</keyword>
<dbReference type="GO" id="GO:0022857">
    <property type="term" value="F:transmembrane transporter activity"/>
    <property type="evidence" value="ECO:0007669"/>
    <property type="project" value="InterPro"/>
</dbReference>
<evidence type="ECO:0000256" key="7">
    <source>
        <dbReference type="SAM" id="Phobius"/>
    </source>
</evidence>
<evidence type="ECO:0000256" key="4">
    <source>
        <dbReference type="ARBA" id="ARBA00022989"/>
    </source>
</evidence>
<evidence type="ECO:0000313" key="8">
    <source>
        <dbReference type="EMBL" id="GMH67415.1"/>
    </source>
</evidence>
<keyword evidence="4 7" id="KW-1133">Transmembrane helix</keyword>
<evidence type="ECO:0000313" key="9">
    <source>
        <dbReference type="Proteomes" id="UP001165122"/>
    </source>
</evidence>
<evidence type="ECO:0008006" key="10">
    <source>
        <dbReference type="Google" id="ProtNLM"/>
    </source>
</evidence>
<protein>
    <recommendedName>
        <fullName evidence="10">Major facilitator superfamily (MFS) profile domain-containing protein</fullName>
    </recommendedName>
</protein>
<keyword evidence="5 7" id="KW-0472">Membrane</keyword>
<feature type="compositionally biased region" description="Polar residues" evidence="6">
    <location>
        <begin position="227"/>
        <end position="247"/>
    </location>
</feature>
<dbReference type="InterPro" id="IPR052983">
    <property type="entry name" value="MFS_Riboflavin_Transporter"/>
</dbReference>
<evidence type="ECO:0000256" key="6">
    <source>
        <dbReference type="SAM" id="MobiDB-lite"/>
    </source>
</evidence>
<dbReference type="Gene3D" id="1.20.1250.20">
    <property type="entry name" value="MFS general substrate transporter like domains"/>
    <property type="match status" value="2"/>
</dbReference>
<feature type="transmembrane region" description="Helical" evidence="7">
    <location>
        <begin position="355"/>
        <end position="374"/>
    </location>
</feature>
<dbReference type="InterPro" id="IPR011701">
    <property type="entry name" value="MFS"/>
</dbReference>
<dbReference type="Pfam" id="PF07690">
    <property type="entry name" value="MFS_1"/>
    <property type="match status" value="1"/>
</dbReference>
<dbReference type="InterPro" id="IPR036259">
    <property type="entry name" value="MFS_trans_sf"/>
</dbReference>
<evidence type="ECO:0000256" key="2">
    <source>
        <dbReference type="ARBA" id="ARBA00022448"/>
    </source>
</evidence>
<dbReference type="SUPFAM" id="SSF103473">
    <property type="entry name" value="MFS general substrate transporter"/>
    <property type="match status" value="1"/>
</dbReference>
<dbReference type="PANTHER" id="PTHR43385">
    <property type="entry name" value="RIBOFLAVIN TRANSPORTER RIBJ"/>
    <property type="match status" value="1"/>
</dbReference>
<evidence type="ECO:0000256" key="5">
    <source>
        <dbReference type="ARBA" id="ARBA00023136"/>
    </source>
</evidence>
<feature type="transmembrane region" description="Helical" evidence="7">
    <location>
        <begin position="422"/>
        <end position="442"/>
    </location>
</feature>
<organism evidence="8 9">
    <name type="scientific">Triparma laevis f. longispina</name>
    <dbReference type="NCBI Taxonomy" id="1714387"/>
    <lineage>
        <taxon>Eukaryota</taxon>
        <taxon>Sar</taxon>
        <taxon>Stramenopiles</taxon>
        <taxon>Ochrophyta</taxon>
        <taxon>Bolidophyceae</taxon>
        <taxon>Parmales</taxon>
        <taxon>Triparmaceae</taxon>
        <taxon>Triparma</taxon>
    </lineage>
</organism>
<dbReference type="OrthoDB" id="410267at2759"/>
<feature type="transmembrane region" description="Helical" evidence="7">
    <location>
        <begin position="266"/>
        <end position="288"/>
    </location>
</feature>
<feature type="transmembrane region" description="Helical" evidence="7">
    <location>
        <begin position="106"/>
        <end position="127"/>
    </location>
</feature>
<evidence type="ECO:0000256" key="3">
    <source>
        <dbReference type="ARBA" id="ARBA00022692"/>
    </source>
</evidence>
<name>A0A9W7E700_9STRA</name>
<reference evidence="9" key="1">
    <citation type="journal article" date="2023" name="Commun. Biol.">
        <title>Genome analysis of Parmales, the sister group of diatoms, reveals the evolutionary specialization of diatoms from phago-mixotrophs to photoautotrophs.</title>
        <authorList>
            <person name="Ban H."/>
            <person name="Sato S."/>
            <person name="Yoshikawa S."/>
            <person name="Yamada K."/>
            <person name="Nakamura Y."/>
            <person name="Ichinomiya M."/>
            <person name="Sato N."/>
            <person name="Blanc-Mathieu R."/>
            <person name="Endo H."/>
            <person name="Kuwata A."/>
            <person name="Ogata H."/>
        </authorList>
    </citation>
    <scope>NUCLEOTIDE SEQUENCE [LARGE SCALE GENOMIC DNA]</scope>
    <source>
        <strain evidence="9">NIES 3700</strain>
    </source>
</reference>
<gene>
    <name evidence="8" type="ORF">TrLO_g5905</name>
</gene>
<dbReference type="Proteomes" id="UP001165122">
    <property type="component" value="Unassembled WGS sequence"/>
</dbReference>
<feature type="transmembrane region" description="Helical" evidence="7">
    <location>
        <begin position="386"/>
        <end position="410"/>
    </location>
</feature>
<dbReference type="PANTHER" id="PTHR43385:SF1">
    <property type="entry name" value="RIBOFLAVIN TRANSPORTER RIBJ"/>
    <property type="match status" value="1"/>
</dbReference>
<dbReference type="GO" id="GO:0016020">
    <property type="term" value="C:membrane"/>
    <property type="evidence" value="ECO:0007669"/>
    <property type="project" value="UniProtKB-SubCell"/>
</dbReference>
<comment type="subcellular location">
    <subcellularLocation>
        <location evidence="1">Membrane</location>
        <topology evidence="1">Multi-pass membrane protein</topology>
    </subcellularLocation>
</comment>
<feature type="region of interest" description="Disordered" evidence="6">
    <location>
        <begin position="227"/>
        <end position="250"/>
    </location>
</feature>
<evidence type="ECO:0000256" key="1">
    <source>
        <dbReference type="ARBA" id="ARBA00004141"/>
    </source>
</evidence>
<comment type="caution">
    <text evidence="8">The sequence shown here is derived from an EMBL/GenBank/DDBJ whole genome shotgun (WGS) entry which is preliminary data.</text>
</comment>
<dbReference type="EMBL" id="BRXW01000573">
    <property type="protein sequence ID" value="GMH67415.1"/>
    <property type="molecule type" value="Genomic_DNA"/>
</dbReference>
<proteinExistence type="predicted"/>